<dbReference type="EMBL" id="AY170317">
    <property type="protein sequence ID" value="AAO12361.1"/>
    <property type="molecule type" value="Genomic_DNA"/>
</dbReference>
<proteinExistence type="inferred from homology"/>
<evidence type="ECO:0000313" key="1">
    <source>
        <dbReference type="EMBL" id="AAO12361.1"/>
    </source>
</evidence>
<protein>
    <submittedName>
        <fullName evidence="1">Tegument protein</fullName>
    </submittedName>
</protein>
<dbReference type="HAMAP" id="MF_04025">
    <property type="entry name" value="HSV_CVC2"/>
    <property type="match status" value="1"/>
</dbReference>
<dbReference type="GO" id="GO:0019072">
    <property type="term" value="P:viral genome packaging"/>
    <property type="evidence" value="ECO:0007669"/>
    <property type="project" value="InterPro"/>
</dbReference>
<sequence>MQVFENPSHLIRIKKKWPKGSSLWSPSPKQYLSINPDWLKDAKKVATVHRTRLQNRQFNLIKAQLIKAELDNLLEQHLKNTNSINHDLDTLKELTNTLTLNNKNDALSTDKIKQDTCHSDEDRSSNLKNKHVYTVTLVPGDSGFTFVKNLREEFLSSLYASPNIWLPSYGPWYASMTANAMQRRVFPKELKGSTNLKNSTSLKLMVEIVNTLASVNVDVYSDERHMSDFCAGLTIINAYFSKTTRSPYPKTVQDLLDNLGLKIDHLIGDLKKLSPPGNFKFTSNNLQRTSIAPVANETKYSRDFFSGHKIYNILLKSNVIFLLDRTRVPGLTDGLDVIYAITSTIFSENIPPFISYQFNLRIGIKAVEYLILIYLILNNAQISIPENRRLNLKTLLGSMFTQGDLKQTIFKKGQIFSFLVTNYIYPMLQFYPNISTSELFPGMVLVALETCDMINMDPEKHFVNLAGVKYNKLFNVINQKMSFKDPRELLMARAELRLSLEDGLASILSSVSPIAIISDVIKTQFNGNDDYDRLYFLVFACLPVSTAMI</sequence>
<reference evidence="1 2" key="1">
    <citation type="journal article" date="2003" name="Virology">
        <title>A novel porcine gammaherpesvirus.</title>
        <authorList>
            <person name="Chmielewicz B."/>
            <person name="Goltz M."/>
            <person name="Franz T."/>
            <person name="Bauer C."/>
            <person name="Brema S."/>
            <person name="Ellerbrok H."/>
            <person name="Beckmann S."/>
            <person name="Rziha H.J."/>
            <person name="Lahrmann K.H."/>
            <person name="Romero C."/>
            <person name="Ehlers B."/>
        </authorList>
    </citation>
    <scope>NUCLEOTIDE SEQUENCE [LARGE SCALE GENOMIC DNA]</scope>
    <source>
        <strain evidence="1">568</strain>
    </source>
</reference>
<dbReference type="Pfam" id="PF01499">
    <property type="entry name" value="Herpes_UL25"/>
    <property type="match status" value="1"/>
</dbReference>
<name>Q772U0_9GAMA</name>
<keyword evidence="2" id="KW-1185">Reference proteome</keyword>
<dbReference type="Proteomes" id="UP000242182">
    <property type="component" value="Segment"/>
</dbReference>
<organism evidence="1 2">
    <name type="scientific">Suid gammaherpesvirus 4</name>
    <dbReference type="NCBI Taxonomy" id="1960250"/>
    <lineage>
        <taxon>Viruses</taxon>
        <taxon>Duplodnaviria</taxon>
        <taxon>Heunggongvirae</taxon>
        <taxon>Peploviricota</taxon>
        <taxon>Herviviricetes</taxon>
        <taxon>Herpesvirales</taxon>
        <taxon>Orthoherpesviridae</taxon>
        <taxon>Gammaherpesvirinae</taxon>
        <taxon>Macavirus</taxon>
        <taxon>Macavirus suidgamma4</taxon>
    </lineage>
</organism>
<dbReference type="InterPro" id="IPR002493">
    <property type="entry name" value="Herpes_UL25"/>
</dbReference>
<dbReference type="GO" id="GO:0019028">
    <property type="term" value="C:viral capsid"/>
    <property type="evidence" value="ECO:0007669"/>
    <property type="project" value="UniProtKB-KW"/>
</dbReference>
<dbReference type="OrthoDB" id="4434at10239"/>
<evidence type="ECO:0000313" key="2">
    <source>
        <dbReference type="Proteomes" id="UP000242182"/>
    </source>
</evidence>
<accession>Q772U0</accession>